<dbReference type="GO" id="GO:0003677">
    <property type="term" value="F:DNA binding"/>
    <property type="evidence" value="ECO:0007669"/>
    <property type="project" value="InterPro"/>
</dbReference>
<dbReference type="EMBL" id="LAZR01020312">
    <property type="protein sequence ID" value="KKL89347.1"/>
    <property type="molecule type" value="Genomic_DNA"/>
</dbReference>
<dbReference type="GO" id="GO:0003887">
    <property type="term" value="F:DNA-directed DNA polymerase activity"/>
    <property type="evidence" value="ECO:0007669"/>
    <property type="project" value="InterPro"/>
</dbReference>
<dbReference type="Gene3D" id="3.10.150.10">
    <property type="entry name" value="DNA Polymerase III, subunit A, domain 2"/>
    <property type="match status" value="1"/>
</dbReference>
<dbReference type="InterPro" id="IPR022634">
    <property type="entry name" value="DNA_polIII_beta_N"/>
</dbReference>
<evidence type="ECO:0000313" key="2">
    <source>
        <dbReference type="EMBL" id="KKL89347.1"/>
    </source>
</evidence>
<feature type="non-terminal residue" evidence="2">
    <location>
        <position position="57"/>
    </location>
</feature>
<feature type="domain" description="DNA polymerase III beta sliding clamp N-terminal" evidence="1">
    <location>
        <begin position="3"/>
        <end position="56"/>
    </location>
</feature>
<evidence type="ECO:0000259" key="1">
    <source>
        <dbReference type="Pfam" id="PF00712"/>
    </source>
</evidence>
<reference evidence="2" key="1">
    <citation type="journal article" date="2015" name="Nature">
        <title>Complex archaea that bridge the gap between prokaryotes and eukaryotes.</title>
        <authorList>
            <person name="Spang A."/>
            <person name="Saw J.H."/>
            <person name="Jorgensen S.L."/>
            <person name="Zaremba-Niedzwiedzka K."/>
            <person name="Martijn J."/>
            <person name="Lind A.E."/>
            <person name="van Eijk R."/>
            <person name="Schleper C."/>
            <person name="Guy L."/>
            <person name="Ettema T.J."/>
        </authorList>
    </citation>
    <scope>NUCLEOTIDE SEQUENCE</scope>
</reference>
<comment type="caution">
    <text evidence="2">The sequence shown here is derived from an EMBL/GenBank/DDBJ whole genome shotgun (WGS) entry which is preliminary data.</text>
</comment>
<proteinExistence type="predicted"/>
<accession>A0A0F9IQB2</accession>
<dbReference type="InterPro" id="IPR046938">
    <property type="entry name" value="DNA_clamp_sf"/>
</dbReference>
<dbReference type="Pfam" id="PF00712">
    <property type="entry name" value="DNA_pol3_beta"/>
    <property type="match status" value="1"/>
</dbReference>
<protein>
    <recommendedName>
        <fullName evidence="1">DNA polymerase III beta sliding clamp N-terminal domain-containing protein</fullName>
    </recommendedName>
</protein>
<dbReference type="AlphaFoldDB" id="A0A0F9IQB2"/>
<organism evidence="2">
    <name type="scientific">marine sediment metagenome</name>
    <dbReference type="NCBI Taxonomy" id="412755"/>
    <lineage>
        <taxon>unclassified sequences</taxon>
        <taxon>metagenomes</taxon>
        <taxon>ecological metagenomes</taxon>
    </lineage>
</organism>
<sequence length="57" mass="6087">MSMNVRILSDNLTGAVTEASRAIRKRSTLPSADAVLLETVEGRLRVTGTDLETAISV</sequence>
<dbReference type="GO" id="GO:0008408">
    <property type="term" value="F:3'-5' exonuclease activity"/>
    <property type="evidence" value="ECO:0007669"/>
    <property type="project" value="InterPro"/>
</dbReference>
<dbReference type="GO" id="GO:0009360">
    <property type="term" value="C:DNA polymerase III complex"/>
    <property type="evidence" value="ECO:0007669"/>
    <property type="project" value="InterPro"/>
</dbReference>
<dbReference type="SUPFAM" id="SSF55979">
    <property type="entry name" value="DNA clamp"/>
    <property type="match status" value="1"/>
</dbReference>
<name>A0A0F9IQB2_9ZZZZ</name>
<dbReference type="GO" id="GO:0006260">
    <property type="term" value="P:DNA replication"/>
    <property type="evidence" value="ECO:0007669"/>
    <property type="project" value="InterPro"/>
</dbReference>
<gene>
    <name evidence="2" type="ORF">LCGC14_1915670</name>
</gene>